<reference evidence="1" key="1">
    <citation type="submission" date="2016-10" db="EMBL/GenBank/DDBJ databases">
        <title>Sequence of Gallionella enrichment culture.</title>
        <authorList>
            <person name="Poehlein A."/>
            <person name="Muehling M."/>
            <person name="Daniel R."/>
        </authorList>
    </citation>
    <scope>NUCLEOTIDE SEQUENCE</scope>
</reference>
<name>A0A1J5RR49_9ZZZZ</name>
<gene>
    <name evidence="1" type="ORF">GALL_260990</name>
</gene>
<dbReference type="AlphaFoldDB" id="A0A1J5RR49"/>
<proteinExistence type="predicted"/>
<dbReference type="EMBL" id="MLJW01000244">
    <property type="protein sequence ID" value="OIQ91963.1"/>
    <property type="molecule type" value="Genomic_DNA"/>
</dbReference>
<sequence length="35" mass="3649">MAVEPTWHALGGLDARLFLAINHVGGGWRCANASG</sequence>
<protein>
    <submittedName>
        <fullName evidence="1">Uncharacterized protein</fullName>
    </submittedName>
</protein>
<comment type="caution">
    <text evidence="1">The sequence shown here is derived from an EMBL/GenBank/DDBJ whole genome shotgun (WGS) entry which is preliminary data.</text>
</comment>
<accession>A0A1J5RR49</accession>
<organism evidence="1">
    <name type="scientific">mine drainage metagenome</name>
    <dbReference type="NCBI Taxonomy" id="410659"/>
    <lineage>
        <taxon>unclassified sequences</taxon>
        <taxon>metagenomes</taxon>
        <taxon>ecological metagenomes</taxon>
    </lineage>
</organism>
<evidence type="ECO:0000313" key="1">
    <source>
        <dbReference type="EMBL" id="OIQ91963.1"/>
    </source>
</evidence>